<dbReference type="InterPro" id="IPR048813">
    <property type="entry name" value="GP7-like"/>
</dbReference>
<organism evidence="1">
    <name type="scientific">Siphoviridae sp. ctVzN31</name>
    <dbReference type="NCBI Taxonomy" id="2825534"/>
    <lineage>
        <taxon>Viruses</taxon>
        <taxon>Duplodnaviria</taxon>
        <taxon>Heunggongvirae</taxon>
        <taxon>Uroviricota</taxon>
        <taxon>Caudoviricetes</taxon>
    </lineage>
</organism>
<dbReference type="EMBL" id="BK015273">
    <property type="protein sequence ID" value="DAD99018.1"/>
    <property type="molecule type" value="Genomic_DNA"/>
</dbReference>
<evidence type="ECO:0000313" key="1">
    <source>
        <dbReference type="EMBL" id="DAD99018.1"/>
    </source>
</evidence>
<reference evidence="1" key="1">
    <citation type="journal article" date="2021" name="Proc. Natl. Acad. Sci. U.S.A.">
        <title>A Catalog of Tens of Thousands of Viruses from Human Metagenomes Reveals Hidden Associations with Chronic Diseases.</title>
        <authorList>
            <person name="Tisza M.J."/>
            <person name="Buck C.B."/>
        </authorList>
    </citation>
    <scope>NUCLEOTIDE SEQUENCE</scope>
    <source>
        <strain evidence="1">CtVzN31</strain>
    </source>
</reference>
<name>A0A8S5NXR9_9CAUD</name>
<dbReference type="NCBIfam" id="NF045672">
    <property type="entry name" value="MCP_gp7_epsi_15"/>
    <property type="match status" value="1"/>
</dbReference>
<accession>A0A8S5NXR9</accession>
<sequence>MAITLAEAKVGMADKVDQQVVDEFRRSSLLLDRLVFDNAISPGTGGSTLTYGYIQLKTPSTAAVRAINSEYTAGEAKREEKTAKAVIMGGSFQVDRVIQSTSGAIDELAFQAQQKIKATSNYFHNLVINGTSAASGTGYVTNTFDGLRKALAGTSNEFTTDIDLSDSTKLDSNANAFVDQLDQLTHMVDGGASLLLMNTTMLLKVRAAARRAGYYDRKKDDFGRAVEYFGDIPIMDAGMYYNGTKSVDVIDTSTPSTTAAGTSSIYAVNIALDGFHGISPTGTGVINSYMPDLKAPGAVKKGEVELVAGVVLKNTLKAAALNGIILKPKTA</sequence>
<protein>
    <submittedName>
        <fullName evidence="1">Major capsid protein</fullName>
    </submittedName>
</protein>
<proteinExistence type="predicted"/>